<evidence type="ECO:0000256" key="7">
    <source>
        <dbReference type="SAM" id="MobiDB-lite"/>
    </source>
</evidence>
<feature type="region of interest" description="Disordered" evidence="7">
    <location>
        <begin position="102"/>
        <end position="123"/>
    </location>
</feature>
<dbReference type="Pfam" id="PF02687">
    <property type="entry name" value="FtsX"/>
    <property type="match status" value="2"/>
</dbReference>
<organism evidence="10 11">
    <name type="scientific">Pseudonocardia zijingensis</name>
    <dbReference type="NCBI Taxonomy" id="153376"/>
    <lineage>
        <taxon>Bacteria</taxon>
        <taxon>Bacillati</taxon>
        <taxon>Actinomycetota</taxon>
        <taxon>Actinomycetes</taxon>
        <taxon>Pseudonocardiales</taxon>
        <taxon>Pseudonocardiaceae</taxon>
        <taxon>Pseudonocardia</taxon>
    </lineage>
</organism>
<feature type="transmembrane region" description="Helical" evidence="8">
    <location>
        <begin position="399"/>
        <end position="418"/>
    </location>
</feature>
<dbReference type="InterPro" id="IPR050250">
    <property type="entry name" value="Macrolide_Exporter_MacB"/>
</dbReference>
<keyword evidence="11" id="KW-1185">Reference proteome</keyword>
<evidence type="ECO:0000313" key="10">
    <source>
        <dbReference type="EMBL" id="GAA0924043.1"/>
    </source>
</evidence>
<evidence type="ECO:0000256" key="6">
    <source>
        <dbReference type="ARBA" id="ARBA00038076"/>
    </source>
</evidence>
<sequence>MRTVLLASLRTQARRYVAAVVAVTASVAFIVVIGVVTAGARAGFMENAGSPFRNADYVIDAPADGPEPGPPCCPGTLDVADALALIDRLGDNASAVGRVDLPASREDGTPLGSGEQRGATTVGPVATAEELRWQELVAGRFPERPGEVVVHIWAAQDQEIEIGDRIRVGDGTAATDLEVVGLVLSPTTWTQAAMYVAWPQYVQWRDQPTFHVGAVAVRGDPGPLPEGMAVRTAVQYVRDGLAGLNNDTDLIALMLLLFAGVALVVSALVVGNTFSILFAGRLRDFALLRCVGATRRQVLGSVRREAAAVGVLASLAGTLTGLGLGYALLPVINTFAPTTPLAAPAPPVTWMLGGFAIGVAVTVLASWLPTRHVVRVSPLAALRPVITVDVHTATGRIRLALATLLLLAGLALLTAAMVADSTVLMLTGGAAVFSAVLLFGPVLVPRLIRITGALLGPAARLATQNAVRNPRRTAATTAALLVGITLTTAVLTGMATWRAGIDEVNARHHPVDAALTSLDRPVTTELLDQVRRTPGVEQAIAVNGAVAEISGFGTPMPVLTAPDAARVARDGGNSARAEPGTILLDLGAFVERGVRPGDGVTVRVGDREVRLRVIALPGWGQTGLVAPETLAQLTDAPEPRVIWVRAADDADPLALTEALDGLADAAGADLEDQLQAQAAADKERDILAAAALGLLGISVAIALIGIANTLGLSVLERAREHALLRALGLTRGQLRRMLALEAALLAVVATVLGAAIGVGFAWVGYETFVKRALTHATMVIPWPSLGAVVLVAAAAGLLAGVLPARRAAQVPPAAGLSAD</sequence>
<comment type="subcellular location">
    <subcellularLocation>
        <location evidence="1">Cell membrane</location>
        <topology evidence="1">Multi-pass membrane protein</topology>
    </subcellularLocation>
</comment>
<evidence type="ECO:0000256" key="2">
    <source>
        <dbReference type="ARBA" id="ARBA00022475"/>
    </source>
</evidence>
<evidence type="ECO:0000256" key="5">
    <source>
        <dbReference type="ARBA" id="ARBA00023136"/>
    </source>
</evidence>
<feature type="transmembrane region" description="Helical" evidence="8">
    <location>
        <begin position="782"/>
        <end position="802"/>
    </location>
</feature>
<protein>
    <submittedName>
        <fullName evidence="10">FtsX-like permease family protein</fullName>
    </submittedName>
</protein>
<keyword evidence="4 8" id="KW-1133">Transmembrane helix</keyword>
<evidence type="ECO:0000313" key="11">
    <source>
        <dbReference type="Proteomes" id="UP001499967"/>
    </source>
</evidence>
<evidence type="ECO:0000259" key="9">
    <source>
        <dbReference type="Pfam" id="PF02687"/>
    </source>
</evidence>
<keyword evidence="5 8" id="KW-0472">Membrane</keyword>
<feature type="transmembrane region" description="Helical" evidence="8">
    <location>
        <begin position="686"/>
        <end position="715"/>
    </location>
</feature>
<accession>A0ABN1P7Y3</accession>
<dbReference type="RefSeq" id="WP_343939073.1">
    <property type="nucleotide sequence ID" value="NZ_BAAAHP010000021.1"/>
</dbReference>
<proteinExistence type="inferred from homology"/>
<evidence type="ECO:0000256" key="3">
    <source>
        <dbReference type="ARBA" id="ARBA00022692"/>
    </source>
</evidence>
<feature type="transmembrane region" description="Helical" evidence="8">
    <location>
        <begin position="478"/>
        <end position="497"/>
    </location>
</feature>
<name>A0ABN1P7Y3_9PSEU</name>
<feature type="transmembrane region" description="Helical" evidence="8">
    <location>
        <begin position="250"/>
        <end position="279"/>
    </location>
</feature>
<dbReference type="InterPro" id="IPR003838">
    <property type="entry name" value="ABC3_permease_C"/>
</dbReference>
<feature type="transmembrane region" description="Helical" evidence="8">
    <location>
        <begin position="16"/>
        <end position="40"/>
    </location>
</feature>
<comment type="caution">
    <text evidence="10">The sequence shown here is derived from an EMBL/GenBank/DDBJ whole genome shotgun (WGS) entry which is preliminary data.</text>
</comment>
<evidence type="ECO:0000256" key="4">
    <source>
        <dbReference type="ARBA" id="ARBA00022989"/>
    </source>
</evidence>
<feature type="transmembrane region" description="Helical" evidence="8">
    <location>
        <begin position="424"/>
        <end position="444"/>
    </location>
</feature>
<comment type="similarity">
    <text evidence="6">Belongs to the ABC-4 integral membrane protein family.</text>
</comment>
<dbReference type="EMBL" id="BAAAHP010000021">
    <property type="protein sequence ID" value="GAA0924043.1"/>
    <property type="molecule type" value="Genomic_DNA"/>
</dbReference>
<evidence type="ECO:0000256" key="1">
    <source>
        <dbReference type="ARBA" id="ARBA00004651"/>
    </source>
</evidence>
<dbReference type="PANTHER" id="PTHR30572">
    <property type="entry name" value="MEMBRANE COMPONENT OF TRANSPORTER-RELATED"/>
    <property type="match status" value="1"/>
</dbReference>
<keyword evidence="2" id="KW-1003">Cell membrane</keyword>
<feature type="transmembrane region" description="Helical" evidence="8">
    <location>
        <begin position="348"/>
        <end position="368"/>
    </location>
</feature>
<reference evidence="10 11" key="1">
    <citation type="journal article" date="2019" name="Int. J. Syst. Evol. Microbiol.">
        <title>The Global Catalogue of Microorganisms (GCM) 10K type strain sequencing project: providing services to taxonomists for standard genome sequencing and annotation.</title>
        <authorList>
            <consortium name="The Broad Institute Genomics Platform"/>
            <consortium name="The Broad Institute Genome Sequencing Center for Infectious Disease"/>
            <person name="Wu L."/>
            <person name="Ma J."/>
        </authorList>
    </citation>
    <scope>NUCLEOTIDE SEQUENCE [LARGE SCALE GENOMIC DNA]</scope>
    <source>
        <strain evidence="10 11">JCM 11117</strain>
    </source>
</reference>
<gene>
    <name evidence="10" type="ORF">GCM10009559_08390</name>
</gene>
<feature type="domain" description="ABC3 transporter permease C-terminal" evidence="9">
    <location>
        <begin position="694"/>
        <end position="812"/>
    </location>
</feature>
<feature type="domain" description="ABC3 transporter permease C-terminal" evidence="9">
    <location>
        <begin position="257"/>
        <end position="378"/>
    </location>
</feature>
<keyword evidence="3 8" id="KW-0812">Transmembrane</keyword>
<feature type="transmembrane region" description="Helical" evidence="8">
    <location>
        <begin position="736"/>
        <end position="762"/>
    </location>
</feature>
<evidence type="ECO:0000256" key="8">
    <source>
        <dbReference type="SAM" id="Phobius"/>
    </source>
</evidence>
<feature type="transmembrane region" description="Helical" evidence="8">
    <location>
        <begin position="306"/>
        <end position="328"/>
    </location>
</feature>
<dbReference type="Proteomes" id="UP001499967">
    <property type="component" value="Unassembled WGS sequence"/>
</dbReference>
<dbReference type="PANTHER" id="PTHR30572:SF4">
    <property type="entry name" value="ABC TRANSPORTER PERMEASE YTRF"/>
    <property type="match status" value="1"/>
</dbReference>